<comment type="subunit">
    <text evidence="10 12">Homodimer. Heterotetramer of two MnmE and two MnmG subunits.</text>
</comment>
<dbReference type="InterPro" id="IPR049312">
    <property type="entry name" value="GIDA_C_N"/>
</dbReference>
<evidence type="ECO:0000256" key="1">
    <source>
        <dbReference type="ARBA" id="ARBA00001974"/>
    </source>
</evidence>
<sequence length="632" mass="70295">MRYQAGSYDVIVVGAGHAGCEAALAAARMGCKTLVLTLNMDNIALMPCNPAVGGPAKSHLVKEIDALGGQMGLNTDLNAIQMRMLNTGKGPAVHALRAQADKLSYQRTMKKTLESQENLDVKQLLVEEILVKNGRVVGVVTHIGAEYAAQAVVVTTGTYLKGRIIIGTIHFPGGPNSQFPSVTLSDSLKNLGLTLGRFKTGTPARVDQRTVDFSKMTIQPGDEKVHNFSFISPVTQRKQVPCWLTYTTEETHQIIRDNLHRSPLYSGIIEGVGPRYCPSIEDKIVRFADKPKHQIFIEPEGLSTYEMYVQGMSTSLPPDVQLAMLRSIPGLEQVEIMRPGYAIEYDYVDPTQLKATLETKHITGLYTAGQINGTSGYEEAAAQGIMAGINAALQVKNKEPFTLSRAEAYIGVLIDDLVTKGTNEPYRLMTARAEYRLLLRQDNADQRLTPKGYEIGLVSEERYQRFINKWSAIDKEIERLHKVTIPATEENNHQLRQLNSSEILQSTPAINLLRRPEISYHELRLLAADFPPLDEEVIDQVNIEVKYEGYIQKQRAQVERFEKLENRKLGEDIDYKNIRGLSAEAQQKLDKFKPVSIGQASRISGVSPADISVLLVWLEQEKRKTAGVTTHE</sequence>
<dbReference type="Pfam" id="PF01134">
    <property type="entry name" value="GIDA"/>
    <property type="match status" value="1"/>
</dbReference>
<evidence type="ECO:0000256" key="9">
    <source>
        <dbReference type="ARBA" id="ARBA00023027"/>
    </source>
</evidence>
<dbReference type="AlphaFoldDB" id="A0A1S6J0A5"/>
<feature type="binding site" evidence="12">
    <location>
        <position position="126"/>
    </location>
    <ligand>
        <name>FAD</name>
        <dbReference type="ChEBI" id="CHEBI:57692"/>
    </ligand>
</feature>
<evidence type="ECO:0000256" key="12">
    <source>
        <dbReference type="HAMAP-Rule" id="MF_00129"/>
    </source>
</evidence>
<evidence type="ECO:0000256" key="6">
    <source>
        <dbReference type="ARBA" id="ARBA00022630"/>
    </source>
</evidence>
<evidence type="ECO:0000259" key="13">
    <source>
        <dbReference type="SMART" id="SM01228"/>
    </source>
</evidence>
<dbReference type="PROSITE" id="PS01280">
    <property type="entry name" value="GIDA_1"/>
    <property type="match status" value="1"/>
</dbReference>
<dbReference type="InterPro" id="IPR002218">
    <property type="entry name" value="MnmG-rel"/>
</dbReference>
<evidence type="ECO:0000256" key="8">
    <source>
        <dbReference type="ARBA" id="ARBA00022827"/>
    </source>
</evidence>
<dbReference type="Gene3D" id="1.10.150.570">
    <property type="entry name" value="GidA associated domain, C-terminal subdomain"/>
    <property type="match status" value="1"/>
</dbReference>
<dbReference type="InterPro" id="IPR044920">
    <property type="entry name" value="MnmG_C_subdom_sf"/>
</dbReference>
<dbReference type="SMART" id="SM01228">
    <property type="entry name" value="GIDA_assoc_3"/>
    <property type="match status" value="1"/>
</dbReference>
<dbReference type="InterPro" id="IPR040131">
    <property type="entry name" value="MnmG_N"/>
</dbReference>
<keyword evidence="7 12" id="KW-0819">tRNA processing</keyword>
<dbReference type="RefSeq" id="WP_077715468.1">
    <property type="nucleotide sequence ID" value="NZ_CP019698.1"/>
</dbReference>
<evidence type="ECO:0000256" key="3">
    <source>
        <dbReference type="ARBA" id="ARBA00007653"/>
    </source>
</evidence>
<dbReference type="FunFam" id="1.10.10.1800:FF:000001">
    <property type="entry name" value="tRNA uridine 5-carboxymethylaminomethyl modification enzyme MnmG"/>
    <property type="match status" value="1"/>
</dbReference>
<dbReference type="Pfam" id="PF13932">
    <property type="entry name" value="SAM_GIDA_C"/>
    <property type="match status" value="1"/>
</dbReference>
<dbReference type="FunFam" id="3.50.50.60:FF:000002">
    <property type="entry name" value="tRNA uridine 5-carboxymethylaminomethyl modification enzyme MnmG"/>
    <property type="match status" value="1"/>
</dbReference>
<dbReference type="Gene3D" id="3.50.50.60">
    <property type="entry name" value="FAD/NAD(P)-binding domain"/>
    <property type="match status" value="2"/>
</dbReference>
<comment type="subcellular location">
    <subcellularLocation>
        <location evidence="12">Cytoplasm</location>
    </subcellularLocation>
</comment>
<evidence type="ECO:0000256" key="10">
    <source>
        <dbReference type="ARBA" id="ARBA00025948"/>
    </source>
</evidence>
<dbReference type="FunFam" id="3.50.50.60:FF:000063">
    <property type="entry name" value="tRNA uridine 5-carboxymethylaminomethyl modification enzyme MnmG"/>
    <property type="match status" value="1"/>
</dbReference>
<keyword evidence="6 12" id="KW-0285">Flavoprotein</keyword>
<name>A0A1S6J0A5_9FIRM</name>
<dbReference type="STRING" id="1833852.B0537_00625"/>
<dbReference type="InterPro" id="IPR047001">
    <property type="entry name" value="MnmG_C_subdom"/>
</dbReference>
<dbReference type="KEGG" id="dfg:B0537_00625"/>
<feature type="domain" description="tRNA uridine 5-carboxymethylaminomethyl modification enzyme C-terminal subdomain" evidence="13">
    <location>
        <begin position="545"/>
        <end position="616"/>
    </location>
</feature>
<evidence type="ECO:0000313" key="14">
    <source>
        <dbReference type="EMBL" id="AQS60440.1"/>
    </source>
</evidence>
<dbReference type="Proteomes" id="UP000189464">
    <property type="component" value="Chromosome"/>
</dbReference>
<dbReference type="InterPro" id="IPR036188">
    <property type="entry name" value="FAD/NAD-bd_sf"/>
</dbReference>
<dbReference type="PROSITE" id="PS01281">
    <property type="entry name" value="GIDA_2"/>
    <property type="match status" value="1"/>
</dbReference>
<organism evidence="14 15">
    <name type="scientific">Desulforamulus ferrireducens</name>
    <dbReference type="NCBI Taxonomy" id="1833852"/>
    <lineage>
        <taxon>Bacteria</taxon>
        <taxon>Bacillati</taxon>
        <taxon>Bacillota</taxon>
        <taxon>Clostridia</taxon>
        <taxon>Eubacteriales</taxon>
        <taxon>Peptococcaceae</taxon>
        <taxon>Desulforamulus</taxon>
    </lineage>
</organism>
<dbReference type="PANTHER" id="PTHR11806:SF0">
    <property type="entry name" value="PROTEIN MTO1 HOMOLOG, MITOCHONDRIAL"/>
    <property type="match status" value="1"/>
</dbReference>
<dbReference type="InterPro" id="IPR026904">
    <property type="entry name" value="MnmG_C"/>
</dbReference>
<comment type="function">
    <text evidence="2 12">NAD-binding protein involved in the addition of a carboxymethylaminomethyl (cmnm) group at the wobble position (U34) of certain tRNAs, forming tRNA-cmnm(5)s(2)U34.</text>
</comment>
<evidence type="ECO:0000256" key="7">
    <source>
        <dbReference type="ARBA" id="ARBA00022694"/>
    </source>
</evidence>
<dbReference type="GO" id="GO:0002098">
    <property type="term" value="P:tRNA wobble uridine modification"/>
    <property type="evidence" value="ECO:0007669"/>
    <property type="project" value="InterPro"/>
</dbReference>
<dbReference type="NCBIfam" id="TIGR00136">
    <property type="entry name" value="mnmG_gidA"/>
    <property type="match status" value="1"/>
</dbReference>
<protein>
    <recommendedName>
        <fullName evidence="4 12">tRNA uridine 5-carboxymethylaminomethyl modification enzyme MnmG</fullName>
    </recommendedName>
    <alternativeName>
        <fullName evidence="11 12">Glucose-inhibited division protein A</fullName>
    </alternativeName>
</protein>
<dbReference type="OrthoDB" id="9815560at2"/>
<evidence type="ECO:0000313" key="15">
    <source>
        <dbReference type="Proteomes" id="UP000189464"/>
    </source>
</evidence>
<dbReference type="GO" id="GO:0050660">
    <property type="term" value="F:flavin adenine dinucleotide binding"/>
    <property type="evidence" value="ECO:0007669"/>
    <property type="project" value="UniProtKB-UniRule"/>
</dbReference>
<dbReference type="Gene3D" id="1.10.10.1800">
    <property type="entry name" value="tRNA uridine 5-carboxymethylaminomethyl modification enzyme MnmG/GidA"/>
    <property type="match status" value="1"/>
</dbReference>
<dbReference type="FunFam" id="1.10.150.570:FF:000001">
    <property type="entry name" value="tRNA uridine 5-carboxymethylaminomethyl modification enzyme MnmG"/>
    <property type="match status" value="1"/>
</dbReference>
<evidence type="ECO:0000256" key="5">
    <source>
        <dbReference type="ARBA" id="ARBA00022490"/>
    </source>
</evidence>
<accession>A0A1S6J0A5</accession>
<dbReference type="GO" id="GO:0030488">
    <property type="term" value="P:tRNA methylation"/>
    <property type="evidence" value="ECO:0007669"/>
    <property type="project" value="TreeGrafter"/>
</dbReference>
<feature type="binding site" evidence="12">
    <location>
        <begin position="14"/>
        <end position="19"/>
    </location>
    <ligand>
        <name>FAD</name>
        <dbReference type="ChEBI" id="CHEBI:57692"/>
    </ligand>
</feature>
<dbReference type="InterPro" id="IPR020595">
    <property type="entry name" value="MnmG-rel_CS"/>
</dbReference>
<evidence type="ECO:0000256" key="4">
    <source>
        <dbReference type="ARBA" id="ARBA00020461"/>
    </source>
</evidence>
<keyword evidence="9 12" id="KW-0520">NAD</keyword>
<feature type="binding site" evidence="12">
    <location>
        <position position="181"/>
    </location>
    <ligand>
        <name>FAD</name>
        <dbReference type="ChEBI" id="CHEBI:57692"/>
    </ligand>
</feature>
<proteinExistence type="inferred from homology"/>
<reference evidence="14 15" key="1">
    <citation type="journal article" date="2016" name="Int. J. Syst. Evol. Microbiol.">
        <title>Desulfotomaculum ferrireducens sp. nov., a moderately thermophilic sulfate-reducing and dissimilatory Fe(III)-reducing bacterium isolated from compost.</title>
        <authorList>
            <person name="Yang G."/>
            <person name="Guo J."/>
            <person name="Zhuang L."/>
            <person name="Yuan Y."/>
            <person name="Zhou S."/>
        </authorList>
    </citation>
    <scope>NUCLEOTIDE SEQUENCE [LARGE SCALE GENOMIC DNA]</scope>
    <source>
        <strain evidence="14 15">GSS09</strain>
    </source>
</reference>
<keyword evidence="8 12" id="KW-0274">FAD</keyword>
<comment type="similarity">
    <text evidence="3 12">Belongs to the MnmG family.</text>
</comment>
<evidence type="ECO:0000256" key="2">
    <source>
        <dbReference type="ARBA" id="ARBA00003717"/>
    </source>
</evidence>
<feature type="binding site" evidence="12">
    <location>
        <begin position="273"/>
        <end position="287"/>
    </location>
    <ligand>
        <name>NAD(+)</name>
        <dbReference type="ChEBI" id="CHEBI:57540"/>
    </ligand>
</feature>
<evidence type="ECO:0000256" key="11">
    <source>
        <dbReference type="ARBA" id="ARBA00031800"/>
    </source>
</evidence>
<dbReference type="SUPFAM" id="SSF51905">
    <property type="entry name" value="FAD/NAD(P)-binding domain"/>
    <property type="match status" value="1"/>
</dbReference>
<keyword evidence="15" id="KW-1185">Reference proteome</keyword>
<feature type="binding site" evidence="12">
    <location>
        <position position="370"/>
    </location>
    <ligand>
        <name>FAD</name>
        <dbReference type="ChEBI" id="CHEBI:57692"/>
    </ligand>
</feature>
<dbReference type="GO" id="GO:0005829">
    <property type="term" value="C:cytosol"/>
    <property type="evidence" value="ECO:0007669"/>
    <property type="project" value="TreeGrafter"/>
</dbReference>
<dbReference type="HAMAP" id="MF_00129">
    <property type="entry name" value="MnmG_GidA"/>
    <property type="match status" value="1"/>
</dbReference>
<dbReference type="Pfam" id="PF21680">
    <property type="entry name" value="GIDA_C_1st"/>
    <property type="match status" value="1"/>
</dbReference>
<dbReference type="EMBL" id="CP019698">
    <property type="protein sequence ID" value="AQS60440.1"/>
    <property type="molecule type" value="Genomic_DNA"/>
</dbReference>
<comment type="cofactor">
    <cofactor evidence="1 12">
        <name>FAD</name>
        <dbReference type="ChEBI" id="CHEBI:57692"/>
    </cofactor>
</comment>
<dbReference type="PANTHER" id="PTHR11806">
    <property type="entry name" value="GLUCOSE INHIBITED DIVISION PROTEIN A"/>
    <property type="match status" value="1"/>
</dbReference>
<keyword evidence="5 12" id="KW-0963">Cytoplasm</keyword>
<dbReference type="InterPro" id="IPR004416">
    <property type="entry name" value="MnmG"/>
</dbReference>
<gene>
    <name evidence="12" type="primary">mnmG</name>
    <name evidence="12" type="synonym">gidA</name>
    <name evidence="14" type="ORF">B0537_00625</name>
</gene>
<dbReference type="PRINTS" id="PR00411">
    <property type="entry name" value="PNDRDTASEI"/>
</dbReference>